<dbReference type="EMBL" id="PCWA01000015">
    <property type="protein sequence ID" value="PIQ89796.1"/>
    <property type="molecule type" value="Genomic_DNA"/>
</dbReference>
<feature type="domain" description="Flavodoxin-like" evidence="1">
    <location>
        <begin position="4"/>
        <end position="160"/>
    </location>
</feature>
<sequence>MPKVLIAYYSRSGTTEKMAKLIARGVSKEGIEPDIRKVADIKAEELLKYDGIVIGSPTYYGTMSYEVKKLFDESVKFHGKLEGKVGGAFSSSANVAGGNETTIMDIIDALLIHGLIVQGDPRGDHYGPVAVGSIDGRAEKECLKFGGRIANLVKKVGEEA</sequence>
<dbReference type="Pfam" id="PF12724">
    <property type="entry name" value="Flavodoxin_5"/>
    <property type="match status" value="1"/>
</dbReference>
<dbReference type="GO" id="GO:0016020">
    <property type="term" value="C:membrane"/>
    <property type="evidence" value="ECO:0007669"/>
    <property type="project" value="TreeGrafter"/>
</dbReference>
<evidence type="ECO:0000259" key="1">
    <source>
        <dbReference type="PROSITE" id="PS50902"/>
    </source>
</evidence>
<accession>A0A2H0LZI8</accession>
<evidence type="ECO:0000313" key="2">
    <source>
        <dbReference type="EMBL" id="PIQ89796.1"/>
    </source>
</evidence>
<dbReference type="SUPFAM" id="SSF52218">
    <property type="entry name" value="Flavoproteins"/>
    <property type="match status" value="1"/>
</dbReference>
<dbReference type="Proteomes" id="UP000229641">
    <property type="component" value="Unassembled WGS sequence"/>
</dbReference>
<proteinExistence type="predicted"/>
<evidence type="ECO:0000313" key="3">
    <source>
        <dbReference type="Proteomes" id="UP000229641"/>
    </source>
</evidence>
<dbReference type="GO" id="GO:0003955">
    <property type="term" value="F:NAD(P)H dehydrogenase (quinone) activity"/>
    <property type="evidence" value="ECO:0007669"/>
    <property type="project" value="TreeGrafter"/>
</dbReference>
<organism evidence="2 3">
    <name type="scientific">Candidatus Ghiorseimicrobium undicola</name>
    <dbReference type="NCBI Taxonomy" id="1974746"/>
    <lineage>
        <taxon>Bacteria</taxon>
        <taxon>Pseudomonadati</taxon>
        <taxon>Candidatus Omnitrophota</taxon>
        <taxon>Candidatus Ghiorseimicrobium</taxon>
    </lineage>
</organism>
<gene>
    <name evidence="2" type="ORF">COV72_01130</name>
</gene>
<dbReference type="InterPro" id="IPR029039">
    <property type="entry name" value="Flavoprotein-like_sf"/>
</dbReference>
<dbReference type="PANTHER" id="PTHR30546:SF57">
    <property type="entry name" value="FLAVODOXIN FAMILY PROTEIN"/>
    <property type="match status" value="1"/>
</dbReference>
<comment type="caution">
    <text evidence="2">The sequence shown here is derived from an EMBL/GenBank/DDBJ whole genome shotgun (WGS) entry which is preliminary data.</text>
</comment>
<reference evidence="2 3" key="1">
    <citation type="submission" date="2017-09" db="EMBL/GenBank/DDBJ databases">
        <title>Depth-based differentiation of microbial function through sediment-hosted aquifers and enrichment of novel symbionts in the deep terrestrial subsurface.</title>
        <authorList>
            <person name="Probst A.J."/>
            <person name="Ladd B."/>
            <person name="Jarett J.K."/>
            <person name="Geller-Mcgrath D.E."/>
            <person name="Sieber C.M."/>
            <person name="Emerson J.B."/>
            <person name="Anantharaman K."/>
            <person name="Thomas B.C."/>
            <person name="Malmstrom R."/>
            <person name="Stieglmeier M."/>
            <person name="Klingl A."/>
            <person name="Woyke T."/>
            <person name="Ryan C.M."/>
            <person name="Banfield J.F."/>
        </authorList>
    </citation>
    <scope>NUCLEOTIDE SEQUENCE [LARGE SCALE GENOMIC DNA]</scope>
    <source>
        <strain evidence="2">CG11_big_fil_rev_8_21_14_0_20_42_13</strain>
    </source>
</reference>
<dbReference type="InterPro" id="IPR008254">
    <property type="entry name" value="Flavodoxin/NO_synth"/>
</dbReference>
<dbReference type="GO" id="GO:0010181">
    <property type="term" value="F:FMN binding"/>
    <property type="evidence" value="ECO:0007669"/>
    <property type="project" value="InterPro"/>
</dbReference>
<dbReference type="InterPro" id="IPR026816">
    <property type="entry name" value="Flavodoxin_dom"/>
</dbReference>
<dbReference type="AlphaFoldDB" id="A0A2H0LZI8"/>
<dbReference type="PROSITE" id="PS50902">
    <property type="entry name" value="FLAVODOXIN_LIKE"/>
    <property type="match status" value="1"/>
</dbReference>
<dbReference type="Gene3D" id="3.40.50.360">
    <property type="match status" value="1"/>
</dbReference>
<dbReference type="PANTHER" id="PTHR30546">
    <property type="entry name" value="FLAVODOXIN-RELATED PROTEIN WRBA-RELATED"/>
    <property type="match status" value="1"/>
</dbReference>
<name>A0A2H0LZI8_9BACT</name>
<protein>
    <submittedName>
        <fullName evidence="2">Flavodoxin</fullName>
    </submittedName>
</protein>